<proteinExistence type="predicted"/>
<dbReference type="EMBL" id="RZUH01000004">
    <property type="protein sequence ID" value="KAA8828177.1"/>
    <property type="molecule type" value="Genomic_DNA"/>
</dbReference>
<gene>
    <name evidence="1" type="ORF">EMO91_06980</name>
</gene>
<sequence>MTDEDDARLDALLDAARTRDGWTRTHPNRLERDAGGRRAVVALRRTHDDAWTALWHADGVGGETPLPAYSTAIARERLDGLLDAIDAWLDRRDRRALDRLQR</sequence>
<dbReference type="Proteomes" id="UP000410049">
    <property type="component" value="Unassembled WGS sequence"/>
</dbReference>
<name>A0A5M9ZKM0_9BIFI</name>
<evidence type="ECO:0000313" key="2">
    <source>
        <dbReference type="Proteomes" id="UP000410049"/>
    </source>
</evidence>
<reference evidence="1 2" key="1">
    <citation type="journal article" date="2019" name="Syst. Appl. Microbiol.">
        <title>Characterization of Bifidobacterium species in feaces of the Egyptian fruit bat: Description of B. vespertilionis sp. nov. and B. rousetti sp. nov.</title>
        <authorList>
            <person name="Modesto M."/>
            <person name="Satti M."/>
            <person name="Watanabe K."/>
            <person name="Puglisi E."/>
            <person name="Morelli L."/>
            <person name="Huang C.-H."/>
            <person name="Liou J.-S."/>
            <person name="Miyashita M."/>
            <person name="Tamura T."/>
            <person name="Saito S."/>
            <person name="Mori K."/>
            <person name="Huang L."/>
            <person name="Sciavilla P."/>
            <person name="Sandri C."/>
            <person name="Spiezio C."/>
            <person name="Vitali F."/>
            <person name="Cavalieri D."/>
            <person name="Perpetuini G."/>
            <person name="Tofalo R."/>
            <person name="Bonetti A."/>
            <person name="Arita M."/>
            <person name="Mattarelli P."/>
        </authorList>
    </citation>
    <scope>NUCLEOTIDE SEQUENCE [LARGE SCALE GENOMIC DNA]</scope>
    <source>
        <strain evidence="1 2">RST17</strain>
    </source>
</reference>
<protein>
    <submittedName>
        <fullName evidence="1">Uncharacterized protein</fullName>
    </submittedName>
</protein>
<accession>A0A5M9ZKM0</accession>
<dbReference type="RefSeq" id="WP_150379344.1">
    <property type="nucleotide sequence ID" value="NZ_RZUH01000004.1"/>
</dbReference>
<organism evidence="1 2">
    <name type="scientific">Bifidobacterium myosotis</name>
    <dbReference type="NCBI Taxonomy" id="1630166"/>
    <lineage>
        <taxon>Bacteria</taxon>
        <taxon>Bacillati</taxon>
        <taxon>Actinomycetota</taxon>
        <taxon>Actinomycetes</taxon>
        <taxon>Bifidobacteriales</taxon>
        <taxon>Bifidobacteriaceae</taxon>
        <taxon>Bifidobacterium</taxon>
    </lineage>
</organism>
<dbReference type="AlphaFoldDB" id="A0A5M9ZKM0"/>
<evidence type="ECO:0000313" key="1">
    <source>
        <dbReference type="EMBL" id="KAA8828177.1"/>
    </source>
</evidence>
<comment type="caution">
    <text evidence="1">The sequence shown here is derived from an EMBL/GenBank/DDBJ whole genome shotgun (WGS) entry which is preliminary data.</text>
</comment>